<organism evidence="1 2">
    <name type="scientific">Halalkaliarchaeum desulfuricum</name>
    <dbReference type="NCBI Taxonomy" id="2055893"/>
    <lineage>
        <taxon>Archaea</taxon>
        <taxon>Methanobacteriati</taxon>
        <taxon>Methanobacteriota</taxon>
        <taxon>Stenosarchaea group</taxon>
        <taxon>Halobacteria</taxon>
        <taxon>Halobacteriales</taxon>
        <taxon>Haloferacaceae</taxon>
        <taxon>Halalkaliarchaeum</taxon>
    </lineage>
</organism>
<protein>
    <submittedName>
        <fullName evidence="1">Uncharacterized protein</fullName>
    </submittedName>
</protein>
<dbReference type="AlphaFoldDB" id="A0A343TF55"/>
<keyword evidence="2" id="KW-1185">Reference proteome</keyword>
<evidence type="ECO:0000313" key="1">
    <source>
        <dbReference type="EMBL" id="AUX07727.1"/>
    </source>
</evidence>
<proteinExistence type="predicted"/>
<gene>
    <name evidence="1" type="ORF">AArcSl_0069</name>
</gene>
<reference evidence="2" key="1">
    <citation type="submission" date="2017-11" db="EMBL/GenBank/DDBJ databases">
        <title>Phenotypic and genomic properties of facultatively anaerobic sulfur-reducing natronoarchaea from hypersaline soda lakes.</title>
        <authorList>
            <person name="Sorokin D.Y."/>
            <person name="Kublanov I.V."/>
            <person name="Roman P."/>
            <person name="Sinninghe Damste J.S."/>
            <person name="Golyshin P.N."/>
            <person name="Rojo D."/>
            <person name="Ciordia S."/>
            <person name="Mena M.D.C."/>
            <person name="Ferrer M."/>
            <person name="Messina E."/>
            <person name="Smedile F."/>
            <person name="La Spada G."/>
            <person name="La Cono V."/>
            <person name="Yakimov M.M."/>
        </authorList>
    </citation>
    <scope>NUCLEOTIDE SEQUENCE [LARGE SCALE GENOMIC DNA]</scope>
    <source>
        <strain evidence="2">AArc-Sl</strain>
    </source>
</reference>
<dbReference type="KEGG" id="hdf:AArcSl_0069"/>
<sequence>MVGRGYASTFLRWRSRSAGDIRPGFERMANSRCIPVPAAAHRTPAESTRLTSFVSLPRRLPPRLLALARGNPAGTARGLIVRSRFGWFAIV</sequence>
<accession>A0A343TF55</accession>
<evidence type="ECO:0000313" key="2">
    <source>
        <dbReference type="Proteomes" id="UP000263012"/>
    </source>
</evidence>
<name>A0A343TF55_9EURY</name>
<dbReference type="Proteomes" id="UP000263012">
    <property type="component" value="Chromosome"/>
</dbReference>
<dbReference type="EMBL" id="CP025066">
    <property type="protein sequence ID" value="AUX07727.1"/>
    <property type="molecule type" value="Genomic_DNA"/>
</dbReference>